<dbReference type="SUPFAM" id="SSF54593">
    <property type="entry name" value="Glyoxalase/Bleomycin resistance protein/Dihydroxybiphenyl dioxygenase"/>
    <property type="match status" value="1"/>
</dbReference>
<dbReference type="EMBL" id="VYQF01000010">
    <property type="protein sequence ID" value="KAA9035892.1"/>
    <property type="molecule type" value="Genomic_DNA"/>
</dbReference>
<evidence type="ECO:0000259" key="1">
    <source>
        <dbReference type="Pfam" id="PF06983"/>
    </source>
</evidence>
<dbReference type="PIRSF" id="PIRSF021700">
    <property type="entry name" value="3_dmu_93_MTrfase"/>
    <property type="match status" value="1"/>
</dbReference>
<gene>
    <name evidence="2" type="ORF">FW778_20290</name>
</gene>
<dbReference type="Gene3D" id="3.10.180.10">
    <property type="entry name" value="2,3-Dihydroxybiphenyl 1,2-Dioxygenase, domain 1"/>
    <property type="match status" value="1"/>
</dbReference>
<dbReference type="PANTHER" id="PTHR33990">
    <property type="entry name" value="PROTEIN YJDN-RELATED"/>
    <property type="match status" value="1"/>
</dbReference>
<evidence type="ECO:0000313" key="2">
    <source>
        <dbReference type="EMBL" id="KAA9035892.1"/>
    </source>
</evidence>
<dbReference type="Proteomes" id="UP000326903">
    <property type="component" value="Unassembled WGS sequence"/>
</dbReference>
<dbReference type="Pfam" id="PF06983">
    <property type="entry name" value="3-dmu-9_3-mt"/>
    <property type="match status" value="1"/>
</dbReference>
<proteinExistence type="predicted"/>
<keyword evidence="3" id="KW-1185">Reference proteome</keyword>
<reference evidence="2 3" key="1">
    <citation type="submission" date="2019-09" db="EMBL/GenBank/DDBJ databases">
        <title>Draft genome sequence of Ginsengibacter sp. BR5-29.</title>
        <authorList>
            <person name="Im W.-T."/>
        </authorList>
    </citation>
    <scope>NUCLEOTIDE SEQUENCE [LARGE SCALE GENOMIC DNA]</scope>
    <source>
        <strain evidence="2 3">BR5-29</strain>
    </source>
</reference>
<protein>
    <submittedName>
        <fullName evidence="2">VOC family protein</fullName>
    </submittedName>
</protein>
<evidence type="ECO:0000313" key="3">
    <source>
        <dbReference type="Proteomes" id="UP000326903"/>
    </source>
</evidence>
<feature type="domain" description="PhnB-like" evidence="1">
    <location>
        <begin position="5"/>
        <end position="125"/>
    </location>
</feature>
<dbReference type="InterPro" id="IPR028973">
    <property type="entry name" value="PhnB-like"/>
</dbReference>
<sequence length="169" mass="19159">MAAIQKITSCLWFDDQAEEAVKFYTSVFKNSKTGRVNRYGKEGYEIHGKKEGKVMTIEFWLENQGFLALNGGPEFKFSEAISFIVNCETQDEIDYYWKKLSESMDENAGVCGWLKDKFGLSWQIVPSKLADMLTDSDSEKSQNVMKALLQMKKLDIAALEKAFSSTADS</sequence>
<dbReference type="InterPro" id="IPR029068">
    <property type="entry name" value="Glyas_Bleomycin-R_OHBP_Dase"/>
</dbReference>
<organism evidence="2 3">
    <name type="scientific">Ginsengibacter hankyongi</name>
    <dbReference type="NCBI Taxonomy" id="2607284"/>
    <lineage>
        <taxon>Bacteria</taxon>
        <taxon>Pseudomonadati</taxon>
        <taxon>Bacteroidota</taxon>
        <taxon>Chitinophagia</taxon>
        <taxon>Chitinophagales</taxon>
        <taxon>Chitinophagaceae</taxon>
        <taxon>Ginsengibacter</taxon>
    </lineage>
</organism>
<dbReference type="RefSeq" id="WP_150416719.1">
    <property type="nucleotide sequence ID" value="NZ_VYQF01000010.1"/>
</dbReference>
<dbReference type="PANTHER" id="PTHR33990:SF2">
    <property type="entry name" value="PHNB-LIKE DOMAIN-CONTAINING PROTEIN"/>
    <property type="match status" value="1"/>
</dbReference>
<name>A0A5J5IBU9_9BACT</name>
<accession>A0A5J5IBU9</accession>
<dbReference type="InterPro" id="IPR009725">
    <property type="entry name" value="3_dmu_93_MTrfase"/>
</dbReference>
<dbReference type="CDD" id="cd06588">
    <property type="entry name" value="PhnB_like"/>
    <property type="match status" value="1"/>
</dbReference>
<comment type="caution">
    <text evidence="2">The sequence shown here is derived from an EMBL/GenBank/DDBJ whole genome shotgun (WGS) entry which is preliminary data.</text>
</comment>
<dbReference type="AlphaFoldDB" id="A0A5J5IBU9"/>